<evidence type="ECO:0000256" key="1">
    <source>
        <dbReference type="SAM" id="MobiDB-lite"/>
    </source>
</evidence>
<dbReference type="AlphaFoldDB" id="A0AAD5U5U6"/>
<keyword evidence="2" id="KW-1133">Transmembrane helix</keyword>
<evidence type="ECO:0000256" key="2">
    <source>
        <dbReference type="SAM" id="Phobius"/>
    </source>
</evidence>
<feature type="region of interest" description="Disordered" evidence="1">
    <location>
        <begin position="112"/>
        <end position="145"/>
    </location>
</feature>
<name>A0AAD5U5U6_9FUNG</name>
<dbReference type="EMBL" id="JADGJW010000103">
    <property type="protein sequence ID" value="KAJ3224140.1"/>
    <property type="molecule type" value="Genomic_DNA"/>
</dbReference>
<dbReference type="Proteomes" id="UP001211065">
    <property type="component" value="Unassembled WGS sequence"/>
</dbReference>
<accession>A0AAD5U5U6</accession>
<keyword evidence="4" id="KW-1185">Reference proteome</keyword>
<organism evidence="3 4">
    <name type="scientific">Clydaea vesicula</name>
    <dbReference type="NCBI Taxonomy" id="447962"/>
    <lineage>
        <taxon>Eukaryota</taxon>
        <taxon>Fungi</taxon>
        <taxon>Fungi incertae sedis</taxon>
        <taxon>Chytridiomycota</taxon>
        <taxon>Chytridiomycota incertae sedis</taxon>
        <taxon>Chytridiomycetes</taxon>
        <taxon>Lobulomycetales</taxon>
        <taxon>Lobulomycetaceae</taxon>
        <taxon>Clydaea</taxon>
    </lineage>
</organism>
<evidence type="ECO:0000313" key="3">
    <source>
        <dbReference type="EMBL" id="KAJ3224140.1"/>
    </source>
</evidence>
<evidence type="ECO:0000313" key="4">
    <source>
        <dbReference type="Proteomes" id="UP001211065"/>
    </source>
</evidence>
<reference evidence="3" key="1">
    <citation type="submission" date="2020-05" db="EMBL/GenBank/DDBJ databases">
        <title>Phylogenomic resolution of chytrid fungi.</title>
        <authorList>
            <person name="Stajich J.E."/>
            <person name="Amses K."/>
            <person name="Simmons R."/>
            <person name="Seto K."/>
            <person name="Myers J."/>
            <person name="Bonds A."/>
            <person name="Quandt C.A."/>
            <person name="Barry K."/>
            <person name="Liu P."/>
            <person name="Grigoriev I."/>
            <person name="Longcore J.E."/>
            <person name="James T.Y."/>
        </authorList>
    </citation>
    <scope>NUCLEOTIDE SEQUENCE</scope>
    <source>
        <strain evidence="3">JEL0476</strain>
    </source>
</reference>
<sequence>MTALKKKRNYFSKETTEAPIEDFTPVDRKVSTVDIVIVIVIVAVVLLIFAIVFYHCTRLSSRLNSNVRSFSDDSFYSETGDSLGWNSEPNLNLNLQNDEKMFEQVEFQIEEHLKKNSNPTNTKKKKRNRKSVNTTSSNASKTSITKKIKNYSKNRNSLNMFQIQQEKLNIPSNFVAKSNTSESYSQFYNLNNNSEISLNPNKFETKNSVLTINEINQQDEDHSDEGEYLPLGNEDFEFKTITVSQPAALIAGTRREPQGPRPISVDKKRFVRNSVYSTNSTTSANVAETDWTYRGEVWMPRVTEPEEVPDVSYQHANDAPKILLEEPCDTLNEMHTKSLSNESTGGNLKKIEDEVALKL</sequence>
<keyword evidence="2" id="KW-0472">Membrane</keyword>
<comment type="caution">
    <text evidence="3">The sequence shown here is derived from an EMBL/GenBank/DDBJ whole genome shotgun (WGS) entry which is preliminary data.</text>
</comment>
<keyword evidence="2" id="KW-0812">Transmembrane</keyword>
<feature type="transmembrane region" description="Helical" evidence="2">
    <location>
        <begin position="35"/>
        <end position="54"/>
    </location>
</feature>
<gene>
    <name evidence="3" type="ORF">HK099_000190</name>
</gene>
<protein>
    <submittedName>
        <fullName evidence="3">Uncharacterized protein</fullName>
    </submittedName>
</protein>
<proteinExistence type="predicted"/>